<dbReference type="Pfam" id="PF00008">
    <property type="entry name" value="EGF"/>
    <property type="match status" value="1"/>
</dbReference>
<dbReference type="SUPFAM" id="SSF57196">
    <property type="entry name" value="EGF/Laminin"/>
    <property type="match status" value="2"/>
</dbReference>
<dbReference type="AlphaFoldDB" id="A0A498T2Q9"/>
<dbReference type="Proteomes" id="UP000276991">
    <property type="component" value="Unassembled WGS sequence"/>
</dbReference>
<dbReference type="EMBL" id="UPTC01006541">
    <property type="protein sequence ID" value="VBB35571.1"/>
    <property type="molecule type" value="Genomic_DNA"/>
</dbReference>
<feature type="non-terminal residue" evidence="3">
    <location>
        <position position="52"/>
    </location>
</feature>
<keyword evidence="4" id="KW-1185">Reference proteome</keyword>
<accession>A0A498T2Q9</accession>
<evidence type="ECO:0000256" key="1">
    <source>
        <dbReference type="PROSITE-ProRule" id="PRU00076"/>
    </source>
</evidence>
<dbReference type="PROSITE" id="PS01186">
    <property type="entry name" value="EGF_2"/>
    <property type="match status" value="1"/>
</dbReference>
<proteinExistence type="predicted"/>
<comment type="caution">
    <text evidence="1">Lacks conserved residue(s) required for the propagation of feature annotation.</text>
</comment>
<feature type="disulfide bond" evidence="1">
    <location>
        <begin position="11"/>
        <end position="20"/>
    </location>
</feature>
<dbReference type="PROSITE" id="PS50026">
    <property type="entry name" value="EGF_3"/>
    <property type="match status" value="1"/>
</dbReference>
<reference evidence="3 4" key="1">
    <citation type="submission" date="2018-08" db="EMBL/GenBank/DDBJ databases">
        <authorList>
            <person name="Laetsch R D."/>
            <person name="Stevens L."/>
            <person name="Kumar S."/>
            <person name="Blaxter L. M."/>
        </authorList>
    </citation>
    <scope>NUCLEOTIDE SEQUENCE [LARGE SCALE GENOMIC DNA]</scope>
</reference>
<keyword evidence="1" id="KW-0245">EGF-like domain</keyword>
<dbReference type="OrthoDB" id="5874824at2759"/>
<dbReference type="STRING" id="6277.A0A498T2Q9"/>
<gene>
    <name evidence="3" type="ORF">NAV_LOCUS10362</name>
</gene>
<dbReference type="InterPro" id="IPR000742">
    <property type="entry name" value="EGF"/>
</dbReference>
<dbReference type="Gene3D" id="2.10.25.10">
    <property type="entry name" value="Laminin"/>
    <property type="match status" value="2"/>
</dbReference>
<protein>
    <recommendedName>
        <fullName evidence="2">EGF-like domain-containing protein</fullName>
    </recommendedName>
</protein>
<organism evidence="3 4">
    <name type="scientific">Acanthocheilonema viteae</name>
    <name type="common">Filarial nematode worm</name>
    <name type="synonym">Dipetalonema viteae</name>
    <dbReference type="NCBI Taxonomy" id="6277"/>
    <lineage>
        <taxon>Eukaryota</taxon>
        <taxon>Metazoa</taxon>
        <taxon>Ecdysozoa</taxon>
        <taxon>Nematoda</taxon>
        <taxon>Chromadorea</taxon>
        <taxon>Rhabditida</taxon>
        <taxon>Spirurina</taxon>
        <taxon>Spiruromorpha</taxon>
        <taxon>Filarioidea</taxon>
        <taxon>Onchocercidae</taxon>
        <taxon>Acanthocheilonema</taxon>
    </lineage>
</organism>
<sequence length="52" mass="5778">MVENHKAICFCRPGYTGKYCEEHMPLCNTQPCFNEGICEAAAGTFRCICAQS</sequence>
<evidence type="ECO:0000259" key="2">
    <source>
        <dbReference type="PROSITE" id="PS50026"/>
    </source>
</evidence>
<evidence type="ECO:0000313" key="4">
    <source>
        <dbReference type="Proteomes" id="UP000276991"/>
    </source>
</evidence>
<name>A0A498T2Q9_ACAVI</name>
<dbReference type="PROSITE" id="PS00022">
    <property type="entry name" value="EGF_1"/>
    <property type="match status" value="1"/>
</dbReference>
<keyword evidence="1" id="KW-1015">Disulfide bond</keyword>
<feature type="domain" description="EGF-like" evidence="2">
    <location>
        <begin position="1"/>
        <end position="21"/>
    </location>
</feature>
<evidence type="ECO:0000313" key="3">
    <source>
        <dbReference type="EMBL" id="VBB35571.1"/>
    </source>
</evidence>